<feature type="region of interest" description="Disordered" evidence="1">
    <location>
        <begin position="1"/>
        <end position="39"/>
    </location>
</feature>
<sequence length="257" mass="29086">MFDDILEYIKRPVEEKNSPSKKQKKEEKSEPAEEALSAEDSAFNIFEYFDDRYRKGKDPQKREPEIRKPTGVDQCDAENISSSELCMDDLAISSEYRQPTKEPAPLEAIEIPAIVKRPHFPDINISQPDNTSYLCTQTPITSIEAKIAMAKQQSPDTNYVMLKEIRNTEALKINGTVLGYVIRHSAPYEAGNILITDGVDEMPCAVCPQVLEKYKLEKDSIVLLDSPSVWRVPYTDNACVLNIVTRNVISVQAMQRI</sequence>
<dbReference type="Proteomes" id="UP000054524">
    <property type="component" value="Unassembled WGS sequence"/>
</dbReference>
<dbReference type="GeneID" id="77675677"/>
<dbReference type="HOGENOM" id="CLU_1103046_0_0_1"/>
<name>A0A086J335_NEMA1</name>
<organism evidence="2 3">
    <name type="scientific">Nematocida ausubeli (strain ATCC PRA-371 / ERTm2)</name>
    <name type="common">Nematode killer fungus</name>
    <dbReference type="NCBI Taxonomy" id="1913371"/>
    <lineage>
        <taxon>Eukaryota</taxon>
        <taxon>Fungi</taxon>
        <taxon>Fungi incertae sedis</taxon>
        <taxon>Microsporidia</taxon>
        <taxon>Nematocida</taxon>
    </lineage>
</organism>
<keyword evidence="3" id="KW-1185">Reference proteome</keyword>
<accession>A0A086J335</accession>
<evidence type="ECO:0000256" key="1">
    <source>
        <dbReference type="SAM" id="MobiDB-lite"/>
    </source>
</evidence>
<gene>
    <name evidence="2" type="ORF">NESG_00704</name>
</gene>
<dbReference type="EMBL" id="AKIJ01000002">
    <property type="protein sequence ID" value="KFG26553.1"/>
    <property type="molecule type" value="Genomic_DNA"/>
</dbReference>
<evidence type="ECO:0000313" key="2">
    <source>
        <dbReference type="EMBL" id="KFG26553.1"/>
    </source>
</evidence>
<feature type="region of interest" description="Disordered" evidence="1">
    <location>
        <begin position="54"/>
        <end position="73"/>
    </location>
</feature>
<dbReference type="AlphaFoldDB" id="A0A086J335"/>
<feature type="compositionally biased region" description="Basic and acidic residues" evidence="1">
    <location>
        <begin position="54"/>
        <end position="70"/>
    </location>
</feature>
<protein>
    <submittedName>
        <fullName evidence="2">Uncharacterized protein</fullName>
    </submittedName>
</protein>
<feature type="compositionally biased region" description="Basic and acidic residues" evidence="1">
    <location>
        <begin position="7"/>
        <end position="31"/>
    </location>
</feature>
<evidence type="ECO:0000313" key="3">
    <source>
        <dbReference type="Proteomes" id="UP000054524"/>
    </source>
</evidence>
<comment type="caution">
    <text evidence="2">The sequence shown here is derived from an EMBL/GenBank/DDBJ whole genome shotgun (WGS) entry which is preliminary data.</text>
</comment>
<proteinExistence type="predicted"/>
<reference evidence="2 3" key="1">
    <citation type="journal article" date="2014" name="Genome Announc.">
        <title>Genome Sequence of the Microsporidian Species Nematocida sp1 Strain ERTm6 (ATCC PRA-372).</title>
        <authorList>
            <person name="Bakowski M.A."/>
            <person name="Priest M."/>
            <person name="Young S."/>
            <person name="Cuomo C.A."/>
            <person name="Troemel E.R."/>
        </authorList>
    </citation>
    <scope>NUCLEOTIDE SEQUENCE [LARGE SCALE GENOMIC DNA]</scope>
    <source>
        <strain evidence="2 3">ERTm6</strain>
    </source>
</reference>
<dbReference type="RefSeq" id="XP_052905108.1">
    <property type="nucleotide sequence ID" value="XM_053048348.1"/>
</dbReference>